<dbReference type="GO" id="GO:0016787">
    <property type="term" value="F:hydrolase activity"/>
    <property type="evidence" value="ECO:0007669"/>
    <property type="project" value="UniProtKB-KW"/>
</dbReference>
<keyword evidence="4" id="KW-1185">Reference proteome</keyword>
<dbReference type="PANTHER" id="PTHR43569">
    <property type="entry name" value="AMIDOHYDROLASE"/>
    <property type="match status" value="1"/>
</dbReference>
<dbReference type="InterPro" id="IPR032466">
    <property type="entry name" value="Metal_Hydrolase"/>
</dbReference>
<accession>A0A5M6CRQ0</accession>
<sequence length="361" mass="40501">MISIKGIDGDVFRFVEGEPEVRYESPASAPRRKQVISLTTETNTAVRLIALLTVCSAILFDAQAAEPETKPWIIDPHTHFKGPEQIALEAKTTKYHPKNTLGHVVTPKDYRPVADRLGIQATVVVEAVDQEHPQFNDWVLEQAKSNLICGYIARGDLASTDFVVNYRRYQASGYLRGYRFRREELQGYLKNGVARANLKLLEQDGMVVDLLVDSGEASSVIALAQDYPQLTIVIDHCFRARLKDGMVTPEWTTAVADCGKYPNVHCKLSSLLNFCEGAPFAEPAPTDLDTYSTVLQTCFNAFGEDRVMFASNWAVCTHYGKVDDVVRIVSQFLKSQGEQALRKGMRDNAIRVFKIREEHLR</sequence>
<gene>
    <name evidence="3" type="ORF">FYK55_27815</name>
</gene>
<protein>
    <submittedName>
        <fullName evidence="3">Amidohydrolase family protein</fullName>
    </submittedName>
</protein>
<comment type="caution">
    <text evidence="3">The sequence shown here is derived from an EMBL/GenBank/DDBJ whole genome shotgun (WGS) entry which is preliminary data.</text>
</comment>
<dbReference type="InterPro" id="IPR052350">
    <property type="entry name" value="Metallo-dep_Lactonases"/>
</dbReference>
<dbReference type="Gene3D" id="3.20.20.140">
    <property type="entry name" value="Metal-dependent hydrolases"/>
    <property type="match status" value="1"/>
</dbReference>
<evidence type="ECO:0000313" key="4">
    <source>
        <dbReference type="Proteomes" id="UP000324479"/>
    </source>
</evidence>
<reference evidence="3 4" key="1">
    <citation type="submission" date="2019-08" db="EMBL/GenBank/DDBJ databases">
        <authorList>
            <person name="Dhanesh K."/>
            <person name="Kumar G."/>
            <person name="Sasikala C."/>
            <person name="Venkata Ramana C."/>
        </authorList>
    </citation>
    <scope>NUCLEOTIDE SEQUENCE [LARGE SCALE GENOMIC DNA]</scope>
    <source>
        <strain evidence="3 4">JC645</strain>
    </source>
</reference>
<dbReference type="AlphaFoldDB" id="A0A5M6CRQ0"/>
<organism evidence="3 4">
    <name type="scientific">Roseiconus nitratireducens</name>
    <dbReference type="NCBI Taxonomy" id="2605748"/>
    <lineage>
        <taxon>Bacteria</taxon>
        <taxon>Pseudomonadati</taxon>
        <taxon>Planctomycetota</taxon>
        <taxon>Planctomycetia</taxon>
        <taxon>Pirellulales</taxon>
        <taxon>Pirellulaceae</taxon>
        <taxon>Roseiconus</taxon>
    </lineage>
</organism>
<name>A0A5M6CRQ0_9BACT</name>
<evidence type="ECO:0000259" key="2">
    <source>
        <dbReference type="Pfam" id="PF04909"/>
    </source>
</evidence>
<dbReference type="EMBL" id="VWOX01000034">
    <property type="protein sequence ID" value="KAA5537988.1"/>
    <property type="molecule type" value="Genomic_DNA"/>
</dbReference>
<dbReference type="Proteomes" id="UP000324479">
    <property type="component" value="Unassembled WGS sequence"/>
</dbReference>
<dbReference type="InterPro" id="IPR006680">
    <property type="entry name" value="Amidohydro-rel"/>
</dbReference>
<proteinExistence type="inferred from homology"/>
<dbReference type="SUPFAM" id="SSF51556">
    <property type="entry name" value="Metallo-dependent hydrolases"/>
    <property type="match status" value="1"/>
</dbReference>
<evidence type="ECO:0000256" key="1">
    <source>
        <dbReference type="ARBA" id="ARBA00038310"/>
    </source>
</evidence>
<dbReference type="Pfam" id="PF04909">
    <property type="entry name" value="Amidohydro_2"/>
    <property type="match status" value="1"/>
</dbReference>
<evidence type="ECO:0000313" key="3">
    <source>
        <dbReference type="EMBL" id="KAA5537988.1"/>
    </source>
</evidence>
<comment type="similarity">
    <text evidence="1">Belongs to the metallo-dependent hydrolases superfamily.</text>
</comment>
<keyword evidence="3" id="KW-0378">Hydrolase</keyword>
<feature type="domain" description="Amidohydrolase-related" evidence="2">
    <location>
        <begin position="74"/>
        <end position="354"/>
    </location>
</feature>
<dbReference type="PANTHER" id="PTHR43569:SF2">
    <property type="entry name" value="AMIDOHYDROLASE-RELATED DOMAIN-CONTAINING PROTEIN"/>
    <property type="match status" value="1"/>
</dbReference>